<dbReference type="Proteomes" id="UP000670925">
    <property type="component" value="Unassembled WGS sequence"/>
</dbReference>
<name>A0AAW4J345_ACIHA</name>
<evidence type="ECO:0000313" key="3">
    <source>
        <dbReference type="Proteomes" id="UP000670925"/>
    </source>
</evidence>
<feature type="transmembrane region" description="Helical" evidence="1">
    <location>
        <begin position="6"/>
        <end position="23"/>
    </location>
</feature>
<comment type="caution">
    <text evidence="2">The sequence shown here is derived from an EMBL/GenBank/DDBJ whole genome shotgun (WGS) entry which is preliminary data.</text>
</comment>
<accession>A0AAW4J345</accession>
<protein>
    <submittedName>
        <fullName evidence="2">Uncharacterized protein</fullName>
    </submittedName>
</protein>
<dbReference type="EMBL" id="JAGFOT010000001">
    <property type="protein sequence ID" value="MBO3656739.1"/>
    <property type="molecule type" value="Genomic_DNA"/>
</dbReference>
<sequence>MINLPNITLILLSILIGLFYLYFNQDISTNISKNTQISRIYKSAISLGDKQTSALIFNLRDDGKVTLLEYNKIVESYKSYSNSVHLKQSISKAKQREREFMKRKYQTQENVASLPLEK</sequence>
<gene>
    <name evidence="2" type="ORF">J5N55_01365</name>
</gene>
<evidence type="ECO:0000256" key="1">
    <source>
        <dbReference type="SAM" id="Phobius"/>
    </source>
</evidence>
<organism evidence="2 3">
    <name type="scientific">Acinetobacter haemolyticus</name>
    <dbReference type="NCBI Taxonomy" id="29430"/>
    <lineage>
        <taxon>Bacteria</taxon>
        <taxon>Pseudomonadati</taxon>
        <taxon>Pseudomonadota</taxon>
        <taxon>Gammaproteobacteria</taxon>
        <taxon>Moraxellales</taxon>
        <taxon>Moraxellaceae</taxon>
        <taxon>Acinetobacter</taxon>
    </lineage>
</organism>
<keyword evidence="1" id="KW-1133">Transmembrane helix</keyword>
<dbReference type="RefSeq" id="WP_208463331.1">
    <property type="nucleotide sequence ID" value="NZ_JAGFOT010000001.1"/>
</dbReference>
<keyword evidence="1" id="KW-0472">Membrane</keyword>
<dbReference type="AlphaFoldDB" id="A0AAW4J345"/>
<reference evidence="2" key="1">
    <citation type="submission" date="2021-03" db="EMBL/GenBank/DDBJ databases">
        <title>Acinetobacter spp. whole-genome sequenced from Terengganu.</title>
        <authorList>
            <person name="Mohd Rani F."/>
        </authorList>
    </citation>
    <scope>NUCLEOTIDE SEQUENCE</scope>
    <source>
        <strain evidence="2">AC1502</strain>
    </source>
</reference>
<keyword evidence="1" id="KW-0812">Transmembrane</keyword>
<evidence type="ECO:0000313" key="2">
    <source>
        <dbReference type="EMBL" id="MBO3656739.1"/>
    </source>
</evidence>
<proteinExistence type="predicted"/>